<dbReference type="Proteomes" id="UP000886883">
    <property type="component" value="Unassembled WGS sequence"/>
</dbReference>
<keyword evidence="1" id="KW-0175">Coiled coil</keyword>
<feature type="region of interest" description="Disordered" evidence="2">
    <location>
        <begin position="64"/>
        <end position="119"/>
    </location>
</feature>
<accession>A0A9D2MQH1</accession>
<organism evidence="5 6">
    <name type="scientific">Candidatus Eisenbergiella merdigallinarum</name>
    <dbReference type="NCBI Taxonomy" id="2838552"/>
    <lineage>
        <taxon>Bacteria</taxon>
        <taxon>Bacillati</taxon>
        <taxon>Bacillota</taxon>
        <taxon>Clostridia</taxon>
        <taxon>Lachnospirales</taxon>
        <taxon>Lachnospiraceae</taxon>
        <taxon>Eisenbergiella</taxon>
    </lineage>
</organism>
<dbReference type="AlphaFoldDB" id="A0A9D2MQH1"/>
<evidence type="ECO:0000313" key="6">
    <source>
        <dbReference type="Proteomes" id="UP000886883"/>
    </source>
</evidence>
<keyword evidence="5" id="KW-0378">Hydrolase</keyword>
<dbReference type="Gene3D" id="3.40.50.1110">
    <property type="entry name" value="SGNH hydrolase"/>
    <property type="match status" value="1"/>
</dbReference>
<comment type="caution">
    <text evidence="5">The sequence shown here is derived from an EMBL/GenBank/DDBJ whole genome shotgun (WGS) entry which is preliminary data.</text>
</comment>
<gene>
    <name evidence="5" type="ORF">H9763_06445</name>
</gene>
<feature type="domain" description="SGNH hydrolase-type esterase" evidence="4">
    <location>
        <begin position="124"/>
        <end position="338"/>
    </location>
</feature>
<dbReference type="InterPro" id="IPR013830">
    <property type="entry name" value="SGNH_hydro"/>
</dbReference>
<keyword evidence="3" id="KW-0732">Signal</keyword>
<evidence type="ECO:0000259" key="4">
    <source>
        <dbReference type="Pfam" id="PF13472"/>
    </source>
</evidence>
<feature type="signal peptide" evidence="3">
    <location>
        <begin position="1"/>
        <end position="27"/>
    </location>
</feature>
<evidence type="ECO:0000256" key="2">
    <source>
        <dbReference type="SAM" id="MobiDB-lite"/>
    </source>
</evidence>
<protein>
    <submittedName>
        <fullName evidence="5">SGNH/GDSL hydrolase family protein</fullName>
    </submittedName>
</protein>
<name>A0A9D2MQH1_9FIRM</name>
<dbReference type="PROSITE" id="PS51257">
    <property type="entry name" value="PROKAR_LIPOPROTEIN"/>
    <property type="match status" value="1"/>
</dbReference>
<feature type="chain" id="PRO_5038972629" evidence="3">
    <location>
        <begin position="28"/>
        <end position="368"/>
    </location>
</feature>
<proteinExistence type="predicted"/>
<dbReference type="GO" id="GO:0016787">
    <property type="term" value="F:hydrolase activity"/>
    <property type="evidence" value="ECO:0007669"/>
    <property type="project" value="UniProtKB-KW"/>
</dbReference>
<sequence>MRRVSKQICALLLTGAALMGTVLSGCAEGTDYTEEIKEYQAKLESLAAENEELKAQLGIVETAESAAETEEAAGETQETASVQATETAVPGNETQTASAETVPAQETPQESGEEEDDDRMEILVLGDSIWGNYRDDTGVAAKLDVYLARLGVDATVYNAAIGGTRATLDPEDNQYEFGPASENSLAKMVSILNGETDVELLQGKPAYDDMKAALEARGDIDAVIIAYGMNDFLSQAPINDSDDPWTGFGTALTQGVFGVRRACPSAQILIAAPTYASYFSIPVQNMGEKALYNYASVACDVARGQETLCLDAYDNLGIDAYNADEYLEDGVHLNEDGRDLYARAVASCLVYGQKGQISGNAYDFDQED</sequence>
<reference evidence="5" key="1">
    <citation type="journal article" date="2021" name="PeerJ">
        <title>Extensive microbial diversity within the chicken gut microbiome revealed by metagenomics and culture.</title>
        <authorList>
            <person name="Gilroy R."/>
            <person name="Ravi A."/>
            <person name="Getino M."/>
            <person name="Pursley I."/>
            <person name="Horton D.L."/>
            <person name="Alikhan N.F."/>
            <person name="Baker D."/>
            <person name="Gharbi K."/>
            <person name="Hall N."/>
            <person name="Watson M."/>
            <person name="Adriaenssens E.M."/>
            <person name="Foster-Nyarko E."/>
            <person name="Jarju S."/>
            <person name="Secka A."/>
            <person name="Antonio M."/>
            <person name="Oren A."/>
            <person name="Chaudhuri R.R."/>
            <person name="La Ragione R."/>
            <person name="Hildebrand F."/>
            <person name="Pallen M.J."/>
        </authorList>
    </citation>
    <scope>NUCLEOTIDE SEQUENCE</scope>
    <source>
        <strain evidence="5">USAMLcec3-2134</strain>
    </source>
</reference>
<evidence type="ECO:0000313" key="5">
    <source>
        <dbReference type="EMBL" id="HJB91093.1"/>
    </source>
</evidence>
<dbReference type="InterPro" id="IPR036514">
    <property type="entry name" value="SGNH_hydro_sf"/>
</dbReference>
<reference evidence="5" key="2">
    <citation type="submission" date="2021-04" db="EMBL/GenBank/DDBJ databases">
        <authorList>
            <person name="Gilroy R."/>
        </authorList>
    </citation>
    <scope>NUCLEOTIDE SEQUENCE</scope>
    <source>
        <strain evidence="5">USAMLcec3-2134</strain>
    </source>
</reference>
<dbReference type="SUPFAM" id="SSF52266">
    <property type="entry name" value="SGNH hydrolase"/>
    <property type="match status" value="1"/>
</dbReference>
<dbReference type="Pfam" id="PF13472">
    <property type="entry name" value="Lipase_GDSL_2"/>
    <property type="match status" value="1"/>
</dbReference>
<evidence type="ECO:0000256" key="1">
    <source>
        <dbReference type="SAM" id="Coils"/>
    </source>
</evidence>
<feature type="coiled-coil region" evidence="1">
    <location>
        <begin position="29"/>
        <end position="63"/>
    </location>
</feature>
<dbReference type="CDD" id="cd00229">
    <property type="entry name" value="SGNH_hydrolase"/>
    <property type="match status" value="1"/>
</dbReference>
<feature type="compositionally biased region" description="Polar residues" evidence="2">
    <location>
        <begin position="81"/>
        <end position="110"/>
    </location>
</feature>
<evidence type="ECO:0000256" key="3">
    <source>
        <dbReference type="SAM" id="SignalP"/>
    </source>
</evidence>
<dbReference type="EMBL" id="DWXE01000022">
    <property type="protein sequence ID" value="HJB91093.1"/>
    <property type="molecule type" value="Genomic_DNA"/>
</dbReference>